<feature type="transmembrane region" description="Helical" evidence="7">
    <location>
        <begin position="30"/>
        <end position="51"/>
    </location>
</feature>
<proteinExistence type="inferred from homology"/>
<gene>
    <name evidence="9" type="ORF">VSX56_18235</name>
</gene>
<dbReference type="Proteomes" id="UP001438953">
    <property type="component" value="Unassembled WGS sequence"/>
</dbReference>
<evidence type="ECO:0000313" key="9">
    <source>
        <dbReference type="EMBL" id="MER5173704.1"/>
    </source>
</evidence>
<keyword evidence="10" id="KW-1185">Reference proteome</keyword>
<feature type="transmembrane region" description="Helical" evidence="7">
    <location>
        <begin position="304"/>
        <end position="330"/>
    </location>
</feature>
<dbReference type="PANTHER" id="PTHR43163:SF6">
    <property type="entry name" value="DIPEPTIDE TRANSPORT SYSTEM PERMEASE PROTEIN DPPB-RELATED"/>
    <property type="match status" value="1"/>
</dbReference>
<feature type="transmembrane region" description="Helical" evidence="7">
    <location>
        <begin position="259"/>
        <end position="284"/>
    </location>
</feature>
<feature type="transmembrane region" description="Helical" evidence="7">
    <location>
        <begin position="166"/>
        <end position="188"/>
    </location>
</feature>
<evidence type="ECO:0000256" key="3">
    <source>
        <dbReference type="ARBA" id="ARBA00022475"/>
    </source>
</evidence>
<organism evidence="9 10">
    <name type="scientific">Thioclava kandeliae</name>
    <dbReference type="NCBI Taxonomy" id="3070818"/>
    <lineage>
        <taxon>Bacteria</taxon>
        <taxon>Pseudomonadati</taxon>
        <taxon>Pseudomonadota</taxon>
        <taxon>Alphaproteobacteria</taxon>
        <taxon>Rhodobacterales</taxon>
        <taxon>Paracoccaceae</taxon>
        <taxon>Thioclava</taxon>
    </lineage>
</organism>
<keyword evidence="4 7" id="KW-0812">Transmembrane</keyword>
<dbReference type="PROSITE" id="PS50928">
    <property type="entry name" value="ABC_TM1"/>
    <property type="match status" value="1"/>
</dbReference>
<keyword evidence="3" id="KW-1003">Cell membrane</keyword>
<comment type="subcellular location">
    <subcellularLocation>
        <location evidence="1 7">Cell membrane</location>
        <topology evidence="1 7">Multi-pass membrane protein</topology>
    </subcellularLocation>
</comment>
<keyword evidence="6 7" id="KW-0472">Membrane</keyword>
<feature type="domain" description="ABC transmembrane type-1" evidence="8">
    <location>
        <begin position="118"/>
        <end position="323"/>
    </location>
</feature>
<accession>A0ABV1SLC6</accession>
<evidence type="ECO:0000256" key="4">
    <source>
        <dbReference type="ARBA" id="ARBA00022692"/>
    </source>
</evidence>
<dbReference type="PANTHER" id="PTHR43163">
    <property type="entry name" value="DIPEPTIDE TRANSPORT SYSTEM PERMEASE PROTEIN DPPB-RELATED"/>
    <property type="match status" value="1"/>
</dbReference>
<keyword evidence="5 7" id="KW-1133">Transmembrane helix</keyword>
<dbReference type="InterPro" id="IPR000515">
    <property type="entry name" value="MetI-like"/>
</dbReference>
<sequence>MSDLIGAEAPPGLSFAERWGPLAAYLAKRILGGLVVLLAGTLVVFLTMQAAPGDPALAALGENATPDAIAAFRAEYGLDQPVWMQYLGWLGGFVTGDFGQSLAVARGLPVAGLIAQKLPATIFVGTLALVLAVVISLVLGTAAALRRGRATDTIATSIAVFGISMPDFWMSYVLIFGLSLGLGLFPAFGYVAPSESLTGAFHAAFLPALAIAAPMAAVFARTLRAVLIETISRAHVTAATSFGLRRSFIFLHYVLRNSLVPYLTVVGLQIRYILGGVVVVERIFGIPGIGSLMVDGAFARDYAVLQACTVVFLVIVLAVNLAVDCLCAALDPRQTVK</sequence>
<evidence type="ECO:0000259" key="8">
    <source>
        <dbReference type="PROSITE" id="PS50928"/>
    </source>
</evidence>
<evidence type="ECO:0000256" key="2">
    <source>
        <dbReference type="ARBA" id="ARBA00022448"/>
    </source>
</evidence>
<evidence type="ECO:0000256" key="6">
    <source>
        <dbReference type="ARBA" id="ARBA00023136"/>
    </source>
</evidence>
<dbReference type="RefSeq" id="WP_339115361.1">
    <property type="nucleotide sequence ID" value="NZ_JAYWLC010000025.1"/>
</dbReference>
<evidence type="ECO:0000256" key="1">
    <source>
        <dbReference type="ARBA" id="ARBA00004651"/>
    </source>
</evidence>
<comment type="caution">
    <text evidence="9">The sequence shown here is derived from an EMBL/GenBank/DDBJ whole genome shotgun (WGS) entry which is preliminary data.</text>
</comment>
<dbReference type="Pfam" id="PF00528">
    <property type="entry name" value="BPD_transp_1"/>
    <property type="match status" value="1"/>
</dbReference>
<dbReference type="Gene3D" id="1.10.3720.10">
    <property type="entry name" value="MetI-like"/>
    <property type="match status" value="1"/>
</dbReference>
<dbReference type="SUPFAM" id="SSF161098">
    <property type="entry name" value="MetI-like"/>
    <property type="match status" value="1"/>
</dbReference>
<dbReference type="EMBL" id="JAYWLC010000025">
    <property type="protein sequence ID" value="MER5173704.1"/>
    <property type="molecule type" value="Genomic_DNA"/>
</dbReference>
<feature type="transmembrane region" description="Helical" evidence="7">
    <location>
        <begin position="200"/>
        <end position="220"/>
    </location>
</feature>
<dbReference type="InterPro" id="IPR035906">
    <property type="entry name" value="MetI-like_sf"/>
</dbReference>
<keyword evidence="2 7" id="KW-0813">Transport</keyword>
<dbReference type="InterPro" id="IPR045621">
    <property type="entry name" value="BPD_transp_1_N"/>
</dbReference>
<reference evidence="9 10" key="1">
    <citation type="submission" date="2024-06" db="EMBL/GenBank/DDBJ databases">
        <title>Thioclava kandeliae sp. nov. from a rhizosphere soil sample of Kandelia candel in a mangrove.</title>
        <authorList>
            <person name="Mu T."/>
        </authorList>
    </citation>
    <scope>NUCLEOTIDE SEQUENCE [LARGE SCALE GENOMIC DNA]</scope>
    <source>
        <strain evidence="9 10">CPCC 100088</strain>
    </source>
</reference>
<evidence type="ECO:0000313" key="10">
    <source>
        <dbReference type="Proteomes" id="UP001438953"/>
    </source>
</evidence>
<dbReference type="Pfam" id="PF19300">
    <property type="entry name" value="BPD_transp_1_N"/>
    <property type="match status" value="1"/>
</dbReference>
<name>A0ABV1SLC6_9RHOB</name>
<feature type="transmembrane region" description="Helical" evidence="7">
    <location>
        <begin position="122"/>
        <end position="145"/>
    </location>
</feature>
<evidence type="ECO:0000256" key="7">
    <source>
        <dbReference type="RuleBase" id="RU363032"/>
    </source>
</evidence>
<evidence type="ECO:0000256" key="5">
    <source>
        <dbReference type="ARBA" id="ARBA00022989"/>
    </source>
</evidence>
<comment type="similarity">
    <text evidence="7">Belongs to the binding-protein-dependent transport system permease family.</text>
</comment>
<protein>
    <submittedName>
        <fullName evidence="9">ABC transporter permease</fullName>
    </submittedName>
</protein>